<evidence type="ECO:0008006" key="3">
    <source>
        <dbReference type="Google" id="ProtNLM"/>
    </source>
</evidence>
<accession>A0A158DHI5</accession>
<proteinExistence type="predicted"/>
<dbReference type="InterPro" id="IPR011990">
    <property type="entry name" value="TPR-like_helical_dom_sf"/>
</dbReference>
<evidence type="ECO:0000313" key="1">
    <source>
        <dbReference type="EMBL" id="SAK93267.1"/>
    </source>
</evidence>
<dbReference type="EMBL" id="FCOJ02000084">
    <property type="protein sequence ID" value="SAK93267.1"/>
    <property type="molecule type" value="Genomic_DNA"/>
</dbReference>
<gene>
    <name evidence="1" type="ORF">AWB82_06695</name>
</gene>
<dbReference type="AlphaFoldDB" id="A0A158DHI5"/>
<keyword evidence="2" id="KW-1185">Reference proteome</keyword>
<reference evidence="1" key="1">
    <citation type="submission" date="2016-01" db="EMBL/GenBank/DDBJ databases">
        <authorList>
            <person name="Peeters C."/>
        </authorList>
    </citation>
    <scope>NUCLEOTIDE SEQUENCE [LARGE SCALE GENOMIC DNA]</scope>
    <source>
        <strain evidence="1">LMG 29325</strain>
    </source>
</reference>
<evidence type="ECO:0000313" key="2">
    <source>
        <dbReference type="Proteomes" id="UP000054596"/>
    </source>
</evidence>
<dbReference type="RefSeq" id="WP_086973596.1">
    <property type="nucleotide sequence ID" value="NZ_FCOJ02000084.1"/>
</dbReference>
<organism evidence="1 2">
    <name type="scientific">Caballeronia glebae</name>
    <dbReference type="NCBI Taxonomy" id="1777143"/>
    <lineage>
        <taxon>Bacteria</taxon>
        <taxon>Pseudomonadati</taxon>
        <taxon>Pseudomonadota</taxon>
        <taxon>Betaproteobacteria</taxon>
        <taxon>Burkholderiales</taxon>
        <taxon>Burkholderiaceae</taxon>
        <taxon>Caballeronia</taxon>
    </lineage>
</organism>
<dbReference type="Proteomes" id="UP000054596">
    <property type="component" value="Unassembled WGS sequence"/>
</dbReference>
<dbReference type="Gene3D" id="1.25.40.10">
    <property type="entry name" value="Tetratricopeptide repeat domain"/>
    <property type="match status" value="2"/>
</dbReference>
<sequence>MKAASLTIAPVGTCRIHTPLRKGRERYPVKAELGRNYGFVHTSSEALQQLRFMLLDQLIPEGVQRLTFRPGLTAGIYGRPHTPAGLYLVEVSSRKLLSVDGYPIQINYMGRYFSDFFADRRRTRRFWSMASMEKLSERRAWLDSDAEFIRLSPADRDLLAQIVRREQSTEELGREMREIAGLVGKDKLVFITHINAITPDNKVIEQRHRLIETVSSIAQCMGVPCYDPTTLMREVGQVNALEEDGIDLTHYTDSFSEKLFADWYVRFIGPRIVSAGAGSADMDEPPVMQKLDTAEGIEAAWDAGQIREASQRVHAVLRAHPNSLVHRVLLARMQFELGDFESVIASLELARNDGGLNERAEQWLMRANFAIGEYGEAGRVAAALLGDEIETPEILRISAESAAKLGDVETALAGWKRLFRLSENPPGAATAALDLLTSTADLDGASRWADEVRDALPSHAPSYCVQWEARLRSRDRAALIALAVTTISLDEHVALDLAQRASSQGYAFAAATLCVTHSLLRDKAAHASKWLVSQAARWLSDGLAALQNDDLLVAADCIQASAQVMPAAAQTVRAKRLLELRLRQAARLALTAKSYQEVVSIAVTALATGCPFPELDSFLGRASDALGDTETAMRHLRRAADAQDATLSTRIFLARAAARCGRYQETQEAYSMLAIDHNVDQATRDEAQRQLRLSRNRAIRAAREMLADGEHENAWKLFDLIEKTKDDSSDIGQEKRRVLISLYAKLRTLDVDGASERMTIGETILRLAPGDPVGLKVAASAAMRLQRFAHALPYWYALREKAINVEQIEGSIRKCLTYIERAKDVNEADSALAPAV</sequence>
<dbReference type="SUPFAM" id="SSF48452">
    <property type="entry name" value="TPR-like"/>
    <property type="match status" value="2"/>
</dbReference>
<dbReference type="OrthoDB" id="8622636at2"/>
<protein>
    <recommendedName>
        <fullName evidence="3">Tetratricopeptide repeat protein</fullName>
    </recommendedName>
</protein>
<comment type="caution">
    <text evidence="1">The sequence shown here is derived from an EMBL/GenBank/DDBJ whole genome shotgun (WGS) entry which is preliminary data.</text>
</comment>
<name>A0A158DHI5_9BURK</name>
<dbReference type="STRING" id="1777143.AWB82_06695"/>